<keyword evidence="1" id="KW-0812">Transmembrane</keyword>
<feature type="transmembrane region" description="Helical" evidence="1">
    <location>
        <begin position="313"/>
        <end position="330"/>
    </location>
</feature>
<dbReference type="InterPro" id="IPR043968">
    <property type="entry name" value="SGNH"/>
</dbReference>
<feature type="transmembrane region" description="Helical" evidence="1">
    <location>
        <begin position="218"/>
        <end position="237"/>
    </location>
</feature>
<feature type="domain" description="SGNH" evidence="3">
    <location>
        <begin position="409"/>
        <end position="636"/>
    </location>
</feature>
<protein>
    <recommendedName>
        <fullName evidence="6">Acyltransferase</fullName>
    </recommendedName>
</protein>
<dbReference type="PROSITE" id="PS51257">
    <property type="entry name" value="PROKAR_LIPOPROTEIN"/>
    <property type="match status" value="1"/>
</dbReference>
<evidence type="ECO:0000313" key="4">
    <source>
        <dbReference type="EMBL" id="GAA5483640.1"/>
    </source>
</evidence>
<comment type="caution">
    <text evidence="4">The sequence shown here is derived from an EMBL/GenBank/DDBJ whole genome shotgun (WGS) entry which is preliminary data.</text>
</comment>
<evidence type="ECO:0008006" key="6">
    <source>
        <dbReference type="Google" id="ProtNLM"/>
    </source>
</evidence>
<feature type="domain" description="Acyltransferase 3" evidence="2">
    <location>
        <begin position="9"/>
        <end position="332"/>
    </location>
</feature>
<feature type="transmembrane region" description="Helical" evidence="1">
    <location>
        <begin position="243"/>
        <end position="262"/>
    </location>
</feature>
<keyword evidence="1" id="KW-1133">Transmembrane helix</keyword>
<dbReference type="Pfam" id="PF19040">
    <property type="entry name" value="SGNH"/>
    <property type="match status" value="1"/>
</dbReference>
<feature type="transmembrane region" description="Helical" evidence="1">
    <location>
        <begin position="190"/>
        <end position="211"/>
    </location>
</feature>
<evidence type="ECO:0000259" key="3">
    <source>
        <dbReference type="Pfam" id="PF19040"/>
    </source>
</evidence>
<dbReference type="InterPro" id="IPR050879">
    <property type="entry name" value="Acyltransferase_3"/>
</dbReference>
<feature type="transmembrane region" description="Helical" evidence="1">
    <location>
        <begin position="164"/>
        <end position="184"/>
    </location>
</feature>
<keyword evidence="1" id="KW-0472">Membrane</keyword>
<keyword evidence="5" id="KW-1185">Reference proteome</keyword>
<dbReference type="Pfam" id="PF01757">
    <property type="entry name" value="Acyl_transf_3"/>
    <property type="match status" value="1"/>
</dbReference>
<feature type="transmembrane region" description="Helical" evidence="1">
    <location>
        <begin position="351"/>
        <end position="370"/>
    </location>
</feature>
<dbReference type="PANTHER" id="PTHR23028">
    <property type="entry name" value="ACETYLTRANSFERASE"/>
    <property type="match status" value="1"/>
</dbReference>
<feature type="transmembrane region" description="Helical" evidence="1">
    <location>
        <begin position="139"/>
        <end position="157"/>
    </location>
</feature>
<dbReference type="PANTHER" id="PTHR23028:SF53">
    <property type="entry name" value="ACYL_TRANSF_3 DOMAIN-CONTAINING PROTEIN"/>
    <property type="match status" value="1"/>
</dbReference>
<feature type="transmembrane region" description="Helical" evidence="1">
    <location>
        <begin position="101"/>
        <end position="119"/>
    </location>
</feature>
<evidence type="ECO:0000259" key="2">
    <source>
        <dbReference type="Pfam" id="PF01757"/>
    </source>
</evidence>
<reference evidence="4 5" key="1">
    <citation type="submission" date="2024-02" db="EMBL/GenBank/DDBJ databases">
        <title>Haloferula sargassicola NBRC 104335.</title>
        <authorList>
            <person name="Ichikawa N."/>
            <person name="Katano-Makiyama Y."/>
            <person name="Hidaka K."/>
        </authorList>
    </citation>
    <scope>NUCLEOTIDE SEQUENCE [LARGE SCALE GENOMIC DNA]</scope>
    <source>
        <strain evidence="4 5">NBRC 104335</strain>
    </source>
</reference>
<dbReference type="EMBL" id="BAABRI010000016">
    <property type="protein sequence ID" value="GAA5483640.1"/>
    <property type="molecule type" value="Genomic_DNA"/>
</dbReference>
<evidence type="ECO:0000313" key="5">
    <source>
        <dbReference type="Proteomes" id="UP001476282"/>
    </source>
</evidence>
<sequence length="660" mass="73028">MTNLVYRSDIDGLRAIAVLGVLLFHAGFGCPGGYTGVDIFFVISGFLITSHILRDLDKGSFSLVLFWEKRMRRIFPALFVVVLAVFAGSLVIHLPKDARDVAGVGLSLMLMASNVRLWLTTNYFASTAEAKPLLHTWSLSVEEQFYLFMPVVVLLLFRFRGRRLVAAAMVAGIVLSLAASVIAVRTERVATFFLLPTRAWELLAGAVLAVVPRPKESFWRTGGAWLGLVLVLLPLGLYGPKTLFPGLAAVPPVLGSSLLIWSGVSSGAGRLSGVGRMLSWKPLVGIGLISYSLYLWHWPLLSFIHYLEIWDESVMLRAAVLGLSFPLAYLSYRFVETPFRRKAVFRSRRSVFVGGATAVAAITVFCGFALRSGGFPRRLDPSARGYAAGMSDFKYTRSNEPGDVPGKLLKFGPETEDLSVLLWGDSHAMALAPAVVDACGELNLRGAAAMCASTPPVLGWMNPSPDYRMGSKALEYNREVADFVKETVERRGERKTHLLLVGYWSNYATPEARESFMRGFADTLVDLQRDHLEIHIMRQVPVWKKPVAKCLALNERFPFLGLSPQVDEDRIARTNDFETELFRRARERGARFDLLDPKPFLKRNGEFLSVDQGHALYLDTHHLANYGALRLDPMIESALRDQLAILPAGMSPDSGLVGSR</sequence>
<dbReference type="RefSeq" id="WP_353567750.1">
    <property type="nucleotide sequence ID" value="NZ_BAABRI010000016.1"/>
</dbReference>
<accession>A0ABP9UQX9</accession>
<evidence type="ECO:0000256" key="1">
    <source>
        <dbReference type="SAM" id="Phobius"/>
    </source>
</evidence>
<feature type="transmembrane region" description="Helical" evidence="1">
    <location>
        <begin position="74"/>
        <end position="94"/>
    </location>
</feature>
<feature type="transmembrane region" description="Helical" evidence="1">
    <location>
        <begin position="283"/>
        <end position="307"/>
    </location>
</feature>
<dbReference type="Proteomes" id="UP001476282">
    <property type="component" value="Unassembled WGS sequence"/>
</dbReference>
<proteinExistence type="predicted"/>
<name>A0ABP9UQX9_9BACT</name>
<gene>
    <name evidence="4" type="ORF">Hsar01_02874</name>
</gene>
<organism evidence="4 5">
    <name type="scientific">Haloferula sargassicola</name>
    <dbReference type="NCBI Taxonomy" id="490096"/>
    <lineage>
        <taxon>Bacteria</taxon>
        <taxon>Pseudomonadati</taxon>
        <taxon>Verrucomicrobiota</taxon>
        <taxon>Verrucomicrobiia</taxon>
        <taxon>Verrucomicrobiales</taxon>
        <taxon>Verrucomicrobiaceae</taxon>
        <taxon>Haloferula</taxon>
    </lineage>
</organism>
<dbReference type="InterPro" id="IPR002656">
    <property type="entry name" value="Acyl_transf_3_dom"/>
</dbReference>